<feature type="compositionally biased region" description="Low complexity" evidence="1">
    <location>
        <begin position="352"/>
        <end position="361"/>
    </location>
</feature>
<protein>
    <submittedName>
        <fullName evidence="2">Uncharacterized protein</fullName>
    </submittedName>
</protein>
<evidence type="ECO:0000256" key="1">
    <source>
        <dbReference type="SAM" id="MobiDB-lite"/>
    </source>
</evidence>
<gene>
    <name evidence="2" type="ORF">N7532_005250</name>
</gene>
<keyword evidence="3" id="KW-1185">Reference proteome</keyword>
<dbReference type="GeneID" id="81356723"/>
<feature type="compositionally biased region" description="Polar residues" evidence="1">
    <location>
        <begin position="444"/>
        <end position="453"/>
    </location>
</feature>
<feature type="compositionally biased region" description="Polar residues" evidence="1">
    <location>
        <begin position="475"/>
        <end position="488"/>
    </location>
</feature>
<dbReference type="EMBL" id="JAPQKI010000005">
    <property type="protein sequence ID" value="KAJ5098249.1"/>
    <property type="molecule type" value="Genomic_DNA"/>
</dbReference>
<organism evidence="2 3">
    <name type="scientific">Penicillium argentinense</name>
    <dbReference type="NCBI Taxonomy" id="1131581"/>
    <lineage>
        <taxon>Eukaryota</taxon>
        <taxon>Fungi</taxon>
        <taxon>Dikarya</taxon>
        <taxon>Ascomycota</taxon>
        <taxon>Pezizomycotina</taxon>
        <taxon>Eurotiomycetes</taxon>
        <taxon>Eurotiomycetidae</taxon>
        <taxon>Eurotiales</taxon>
        <taxon>Aspergillaceae</taxon>
        <taxon>Penicillium</taxon>
    </lineage>
</organism>
<dbReference type="AlphaFoldDB" id="A0A9W9K9N4"/>
<dbReference type="OrthoDB" id="4833301at2759"/>
<evidence type="ECO:0000313" key="3">
    <source>
        <dbReference type="Proteomes" id="UP001149074"/>
    </source>
</evidence>
<dbReference type="RefSeq" id="XP_056473903.1">
    <property type="nucleotide sequence ID" value="XM_056617744.1"/>
</dbReference>
<sequence>MSSMTTLERSLSCTSSTSLSMSSPRLSVRRETTPPGSELSLTHLHDRMNQLDSRVLELRSNVLTKDGYVDRRNREDEHIRREFENHRAISHRIDLNVVALRSDVEQIKTSIFQLKSSIGQAGTETVFLRGDVDRLQKSVDQLQTDAEQMRSDVCAARIDISKLQSATNQLRTDLITLEHKITRQLHAMDMNFTMRMDAMESRMRHSERVRFNSLAHTTHAPINPVPVILDDGALEWPKYFPRTVWRFWCLKKRSRVHRLVELAEFYQLGGYQDWCHMNPTELFADDSDSSSSSDGSNNMTREEAVRRFPEAAHQALAATLGLVYYKIRNEVGDGPHGQAPIARPPKRQQEDVVSTSTSTKSKPVKMPRRPSVSDTFLHRLITGPSIASKSSTSGEEMDKLGWNPFSDVSEDAMSKLRSIDPHDIGNVLRALEQGRLKMKPSGSEKANMSPTESKASHPVGKTSVPGATAQDVPTIPNTVPTQPLSSSEAARVSVAFKAPEQVFHEDASSSGSTSSSE</sequence>
<feature type="region of interest" description="Disordered" evidence="1">
    <location>
        <begin position="438"/>
        <end position="492"/>
    </location>
</feature>
<feature type="compositionally biased region" description="Low complexity" evidence="1">
    <location>
        <begin position="1"/>
        <end position="26"/>
    </location>
</feature>
<accession>A0A9W9K9N4</accession>
<reference evidence="2" key="2">
    <citation type="journal article" date="2023" name="IMA Fungus">
        <title>Comparative genomic study of the Penicillium genus elucidates a diverse pangenome and 15 lateral gene transfer events.</title>
        <authorList>
            <person name="Petersen C."/>
            <person name="Sorensen T."/>
            <person name="Nielsen M.R."/>
            <person name="Sondergaard T.E."/>
            <person name="Sorensen J.L."/>
            <person name="Fitzpatrick D.A."/>
            <person name="Frisvad J.C."/>
            <person name="Nielsen K.L."/>
        </authorList>
    </citation>
    <scope>NUCLEOTIDE SEQUENCE</scope>
    <source>
        <strain evidence="2">IBT 30761</strain>
    </source>
</reference>
<evidence type="ECO:0000313" key="2">
    <source>
        <dbReference type="EMBL" id="KAJ5098249.1"/>
    </source>
</evidence>
<name>A0A9W9K9N4_9EURO</name>
<dbReference type="Proteomes" id="UP001149074">
    <property type="component" value="Unassembled WGS sequence"/>
</dbReference>
<feature type="region of interest" description="Disordered" evidence="1">
    <location>
        <begin position="1"/>
        <end position="40"/>
    </location>
</feature>
<feature type="region of interest" description="Disordered" evidence="1">
    <location>
        <begin position="335"/>
        <end position="370"/>
    </location>
</feature>
<comment type="caution">
    <text evidence="2">The sequence shown here is derived from an EMBL/GenBank/DDBJ whole genome shotgun (WGS) entry which is preliminary data.</text>
</comment>
<proteinExistence type="predicted"/>
<dbReference type="Gene3D" id="1.10.287.1490">
    <property type="match status" value="1"/>
</dbReference>
<reference evidence="2" key="1">
    <citation type="submission" date="2022-11" db="EMBL/GenBank/DDBJ databases">
        <authorList>
            <person name="Petersen C."/>
        </authorList>
    </citation>
    <scope>NUCLEOTIDE SEQUENCE</scope>
    <source>
        <strain evidence="2">IBT 30761</strain>
    </source>
</reference>